<sequence length="49" mass="5839">MKTLCLIISLLLIAAAVIATRYIRREQENNVGNKFLRLIRKFDSWQMMR</sequence>
<dbReference type="Proteomes" id="UP000184420">
    <property type="component" value="Unassembled WGS sequence"/>
</dbReference>
<dbReference type="RefSeq" id="WP_178372202.1">
    <property type="nucleotide sequence ID" value="NZ_FRBL01000010.1"/>
</dbReference>
<evidence type="ECO:0000313" key="1">
    <source>
        <dbReference type="EMBL" id="SHM71704.1"/>
    </source>
</evidence>
<accession>A0A1M7L1F8</accession>
<reference evidence="1 2" key="1">
    <citation type="submission" date="2016-11" db="EMBL/GenBank/DDBJ databases">
        <authorList>
            <person name="Jaros S."/>
            <person name="Januszkiewicz K."/>
            <person name="Wedrychowicz H."/>
        </authorList>
    </citation>
    <scope>NUCLEOTIDE SEQUENCE [LARGE SCALE GENOMIC DNA]</scope>
    <source>
        <strain evidence="1 2">DSM 27406</strain>
    </source>
</reference>
<keyword evidence="2" id="KW-1185">Reference proteome</keyword>
<organism evidence="1 2">
    <name type="scientific">Chitinophaga jiangningensis</name>
    <dbReference type="NCBI Taxonomy" id="1419482"/>
    <lineage>
        <taxon>Bacteria</taxon>
        <taxon>Pseudomonadati</taxon>
        <taxon>Bacteroidota</taxon>
        <taxon>Chitinophagia</taxon>
        <taxon>Chitinophagales</taxon>
        <taxon>Chitinophagaceae</taxon>
        <taxon>Chitinophaga</taxon>
    </lineage>
</organism>
<dbReference type="AlphaFoldDB" id="A0A1M7L1F8"/>
<name>A0A1M7L1F8_9BACT</name>
<dbReference type="STRING" id="1419482.SAMN05444266_11094"/>
<gene>
    <name evidence="1" type="ORF">SAMN05444266_11094</name>
</gene>
<proteinExistence type="predicted"/>
<protein>
    <submittedName>
        <fullName evidence="1">Uncharacterized protein</fullName>
    </submittedName>
</protein>
<dbReference type="EMBL" id="FRBL01000010">
    <property type="protein sequence ID" value="SHM71704.1"/>
    <property type="molecule type" value="Genomic_DNA"/>
</dbReference>
<evidence type="ECO:0000313" key="2">
    <source>
        <dbReference type="Proteomes" id="UP000184420"/>
    </source>
</evidence>